<dbReference type="InterPro" id="IPR008972">
    <property type="entry name" value="Cupredoxin"/>
</dbReference>
<dbReference type="EMBL" id="CP022657">
    <property type="protein sequence ID" value="ASS76405.1"/>
    <property type="molecule type" value="Genomic_DNA"/>
</dbReference>
<dbReference type="Proteomes" id="UP000214688">
    <property type="component" value="Chromosome"/>
</dbReference>
<keyword evidence="3" id="KW-1185">Reference proteome</keyword>
<gene>
    <name evidence="2" type="ORF">CIG75_16550</name>
</gene>
<evidence type="ECO:0000259" key="1">
    <source>
        <dbReference type="Pfam" id="PF13473"/>
    </source>
</evidence>
<dbReference type="SUPFAM" id="SSF49503">
    <property type="entry name" value="Cupredoxins"/>
    <property type="match status" value="1"/>
</dbReference>
<dbReference type="Gene3D" id="2.60.40.420">
    <property type="entry name" value="Cupredoxins - blue copper proteins"/>
    <property type="match status" value="1"/>
</dbReference>
<proteinExistence type="predicted"/>
<evidence type="ECO:0000313" key="2">
    <source>
        <dbReference type="EMBL" id="ASS76405.1"/>
    </source>
</evidence>
<feature type="domain" description="EfeO-type cupredoxin-like" evidence="1">
    <location>
        <begin position="70"/>
        <end position="135"/>
    </location>
</feature>
<accession>A0A223D4E0</accession>
<dbReference type="Pfam" id="PF13473">
    <property type="entry name" value="Cupredoxin_1"/>
    <property type="match status" value="1"/>
</dbReference>
<dbReference type="KEGG" id="tab:CIG75_16550"/>
<protein>
    <recommendedName>
        <fullName evidence="1">EfeO-type cupredoxin-like domain-containing protein</fullName>
    </recommendedName>
</protein>
<reference evidence="2 3" key="1">
    <citation type="journal article" date="2015" name="Int. J. Syst. Evol. Microbiol.">
        <title>Tumebacillus algifaecis sp. nov., isolated from decomposing algal scum.</title>
        <authorList>
            <person name="Wu Y.F."/>
            <person name="Zhang B."/>
            <person name="Xing P."/>
            <person name="Wu Q.L."/>
            <person name="Liu S.J."/>
        </authorList>
    </citation>
    <scope>NUCLEOTIDE SEQUENCE [LARGE SCALE GENOMIC DNA]</scope>
    <source>
        <strain evidence="2 3">THMBR28</strain>
    </source>
</reference>
<sequence>MSWFVKSLLVGTVTVAVLVGQVSVGVAETQSQSETVHVAQQGMKQQEFWIVTNEIKTKLADGKEIEAYRWDPGFLTVDKGKQVTLHFYGLKGKAHPFEIEGLGVKGNVEKGKVTSVSFTPKQVGTYRIVCLTHPTVEHEGPMVGYLRVE</sequence>
<dbReference type="RefSeq" id="WP_094237638.1">
    <property type="nucleotide sequence ID" value="NZ_CP022657.1"/>
</dbReference>
<dbReference type="OrthoDB" id="9773354at2"/>
<name>A0A223D4E0_9BACL</name>
<dbReference type="AlphaFoldDB" id="A0A223D4E0"/>
<organism evidence="2 3">
    <name type="scientific">Tumebacillus algifaecis</name>
    <dbReference type="NCBI Taxonomy" id="1214604"/>
    <lineage>
        <taxon>Bacteria</taxon>
        <taxon>Bacillati</taxon>
        <taxon>Bacillota</taxon>
        <taxon>Bacilli</taxon>
        <taxon>Bacillales</taxon>
        <taxon>Alicyclobacillaceae</taxon>
        <taxon>Tumebacillus</taxon>
    </lineage>
</organism>
<evidence type="ECO:0000313" key="3">
    <source>
        <dbReference type="Proteomes" id="UP000214688"/>
    </source>
</evidence>
<dbReference type="InterPro" id="IPR028096">
    <property type="entry name" value="EfeO_Cupredoxin"/>
</dbReference>